<accession>A0A3B0V633</accession>
<name>A0A3B0V633_9ZZZZ</name>
<evidence type="ECO:0000259" key="2">
    <source>
        <dbReference type="Pfam" id="PF13478"/>
    </source>
</evidence>
<sequence length="341" mass="38277">MQHIFSFIQTHLSQGKKVILMTVIGREGSSPGKQGFKMVVTSDGRFTGSIGGGVMEHRLVEQCKQLLKQKEPQQPFLVFQEHDPEAKVNRSGMICSGGQTVAFTPLDKKDLTTVNVIFEATEQQRKGVFKLTEKGLFFMDGEQMQVISASKVISENQWEYTEQAGMPNILYIFGGGHVGLELSKVFHNLNFKIYLFDNRSEINTFEENRFADKKQIVSYTNVATLVPEGFNVYVAIVTFAHKSDEQILEQMLGKNLKYLGLMGSTKKIETIFDRLKQKGFTTEQLKKVYAPIGFPINSETPAEIAVSIAAQVVAVKNGESWRLKAQADACARREPGRKHKQ</sequence>
<dbReference type="PANTHER" id="PTHR30388:SF6">
    <property type="entry name" value="XANTHINE DEHYDROGENASE SUBUNIT A-RELATED"/>
    <property type="match status" value="1"/>
</dbReference>
<dbReference type="Pfam" id="PF02625">
    <property type="entry name" value="XdhC_CoxI"/>
    <property type="match status" value="1"/>
</dbReference>
<dbReference type="InterPro" id="IPR027051">
    <property type="entry name" value="XdhC_Rossmann_dom"/>
</dbReference>
<gene>
    <name evidence="3" type="ORF">MNBD_BACTEROID07-1907</name>
</gene>
<dbReference type="Pfam" id="PF13478">
    <property type="entry name" value="XdhC_C"/>
    <property type="match status" value="1"/>
</dbReference>
<protein>
    <submittedName>
        <fullName evidence="3">Xanthine and CO dehydrogenases maturation factor, XdhC/CoxF family</fullName>
    </submittedName>
</protein>
<feature type="domain" description="XdhC Rossmann" evidence="2">
    <location>
        <begin position="170"/>
        <end position="312"/>
    </location>
</feature>
<organism evidence="3">
    <name type="scientific">hydrothermal vent metagenome</name>
    <dbReference type="NCBI Taxonomy" id="652676"/>
    <lineage>
        <taxon>unclassified sequences</taxon>
        <taxon>metagenomes</taxon>
        <taxon>ecological metagenomes</taxon>
    </lineage>
</organism>
<proteinExistence type="predicted"/>
<dbReference type="InterPro" id="IPR003777">
    <property type="entry name" value="XdhC_CoxI"/>
</dbReference>
<evidence type="ECO:0000259" key="1">
    <source>
        <dbReference type="Pfam" id="PF02625"/>
    </source>
</evidence>
<dbReference type="InterPro" id="IPR052698">
    <property type="entry name" value="MoCofactor_Util/Proc"/>
</dbReference>
<reference evidence="3" key="1">
    <citation type="submission" date="2018-06" db="EMBL/GenBank/DDBJ databases">
        <authorList>
            <person name="Zhirakovskaya E."/>
        </authorList>
    </citation>
    <scope>NUCLEOTIDE SEQUENCE</scope>
</reference>
<dbReference type="Gene3D" id="3.40.50.720">
    <property type="entry name" value="NAD(P)-binding Rossmann-like Domain"/>
    <property type="match status" value="1"/>
</dbReference>
<feature type="domain" description="XdhC- CoxI" evidence="1">
    <location>
        <begin position="12"/>
        <end position="73"/>
    </location>
</feature>
<dbReference type="EMBL" id="UOET01000106">
    <property type="protein sequence ID" value="VAW27406.1"/>
    <property type="molecule type" value="Genomic_DNA"/>
</dbReference>
<dbReference type="PANTHER" id="PTHR30388">
    <property type="entry name" value="ALDEHYDE OXIDOREDUCTASE MOLYBDENUM COFACTOR ASSEMBLY PROTEIN"/>
    <property type="match status" value="1"/>
</dbReference>
<evidence type="ECO:0000313" key="3">
    <source>
        <dbReference type="EMBL" id="VAW27406.1"/>
    </source>
</evidence>
<dbReference type="AlphaFoldDB" id="A0A3B0V633"/>